<dbReference type="PANTHER" id="PTHR46538:SF3">
    <property type="entry name" value="PROTEIN KINASE DOMAIN-CONTAINING PROTEIN"/>
    <property type="match status" value="1"/>
</dbReference>
<evidence type="ECO:0008006" key="4">
    <source>
        <dbReference type="Google" id="ProtNLM"/>
    </source>
</evidence>
<reference evidence="2 3" key="1">
    <citation type="submission" date="2020-02" db="EMBL/GenBank/DDBJ databases">
        <authorList>
            <person name="Ferguson B K."/>
        </authorList>
    </citation>
    <scope>NUCLEOTIDE SEQUENCE [LARGE SCALE GENOMIC DNA]</scope>
</reference>
<gene>
    <name evidence="2" type="ORF">TBRA_LOCUS8445</name>
</gene>
<proteinExistence type="predicted"/>
<organism evidence="2 3">
    <name type="scientific">Trichogramma brassicae</name>
    <dbReference type="NCBI Taxonomy" id="86971"/>
    <lineage>
        <taxon>Eukaryota</taxon>
        <taxon>Metazoa</taxon>
        <taxon>Ecdysozoa</taxon>
        <taxon>Arthropoda</taxon>
        <taxon>Hexapoda</taxon>
        <taxon>Insecta</taxon>
        <taxon>Pterygota</taxon>
        <taxon>Neoptera</taxon>
        <taxon>Endopterygota</taxon>
        <taxon>Hymenoptera</taxon>
        <taxon>Apocrita</taxon>
        <taxon>Proctotrupomorpha</taxon>
        <taxon>Chalcidoidea</taxon>
        <taxon>Trichogrammatidae</taxon>
        <taxon>Trichogramma</taxon>
    </lineage>
</organism>
<name>A0A6H5IF61_9HYME</name>
<evidence type="ECO:0000313" key="2">
    <source>
        <dbReference type="EMBL" id="CAB0036581.1"/>
    </source>
</evidence>
<evidence type="ECO:0000313" key="3">
    <source>
        <dbReference type="Proteomes" id="UP000479190"/>
    </source>
</evidence>
<feature type="compositionally biased region" description="Basic and acidic residues" evidence="1">
    <location>
        <begin position="715"/>
        <end position="726"/>
    </location>
</feature>
<dbReference type="InterPro" id="IPR051585">
    <property type="entry name" value="STE20_Ser/Thr_Kinases"/>
</dbReference>
<dbReference type="InterPro" id="IPR011009">
    <property type="entry name" value="Kinase-like_dom_sf"/>
</dbReference>
<dbReference type="PANTHER" id="PTHR46538">
    <property type="entry name" value="PROTEIN KINASE DOMAIN-CONTAINING PROTEIN"/>
    <property type="match status" value="1"/>
</dbReference>
<sequence length="733" mass="85001">MDDYSANDLQNTNYSDDCKNPNTIKIETASIVKKELDLNSNNELHHTFNTREKTFTRKIYLNRYVKSSHHGIAYECDTCGQQRVISNGTSIRCIMVTHIPVVDAKRSFQMRVISIGTLDRLTLVIPKHMVHRSRSSTYSYYYLAWDPYSNCAVACTAALSRIVSLLCSASSRDPLRLQSAQCVRVCLRTRVQSKVCSGVDRSRMHVCPDYISVQQRARSTECRQVHEARRAAHSYTLLSNTRSCCCTWKREHTVQSVYGRMMHSRARAKVVRSSSMRESLYIPVTLLHSDAHVVRNILRKHDQKRTKCAKKAEEVDLDVELFSFSLYRKHAYCKKDAFMYLAKRFYSNDRYTHACESFYFDREARAARCRRDDDTTGYCLSTYIAKRTHIPLPRKCTRFPAAREMPRREDMRVIMQRKQTDRIRLAAAQMCAQRARTISAVIIEITYGPRQASETSSELHELTLSRANYGKLFESLAKSSLLFTREPPVQLTSEIGEKTSTRSETRYLHRNSDWMEPECRLCEEPSETIPYDFKVEIWALGITLIEFAQIEPPNHAISPMRVLLQASKARPPKLERRVAEKGESTISFKALNKDPTDNESVDYWANRTPPSQYTRMSFSRQSLAGGNGNRVHLRGKRIYQEECRMCCLHAEQRMMSRVIRRAHNGWIYSIDIVNFCSALMKTRIIIEIAKLKKRINSMRIDETIRSVNKKKTRRERGYRSTRDAPLRHGSKIK</sequence>
<feature type="region of interest" description="Disordered" evidence="1">
    <location>
        <begin position="707"/>
        <end position="733"/>
    </location>
</feature>
<keyword evidence="3" id="KW-1185">Reference proteome</keyword>
<dbReference type="Proteomes" id="UP000479190">
    <property type="component" value="Unassembled WGS sequence"/>
</dbReference>
<dbReference type="AlphaFoldDB" id="A0A6H5IF61"/>
<dbReference type="SUPFAM" id="SSF56112">
    <property type="entry name" value="Protein kinase-like (PK-like)"/>
    <property type="match status" value="1"/>
</dbReference>
<protein>
    <recommendedName>
        <fullName evidence="4">Protein kinase domain-containing protein</fullName>
    </recommendedName>
</protein>
<evidence type="ECO:0000256" key="1">
    <source>
        <dbReference type="SAM" id="MobiDB-lite"/>
    </source>
</evidence>
<dbReference type="EMBL" id="CADCXV010000820">
    <property type="protein sequence ID" value="CAB0036581.1"/>
    <property type="molecule type" value="Genomic_DNA"/>
</dbReference>
<accession>A0A6H5IF61</accession>
<dbReference type="Gene3D" id="1.10.510.10">
    <property type="entry name" value="Transferase(Phosphotransferase) domain 1"/>
    <property type="match status" value="1"/>
</dbReference>